<evidence type="ECO:0000313" key="2">
    <source>
        <dbReference type="EMBL" id="PAK80981.1"/>
    </source>
</evidence>
<accession>A0A269Y786</accession>
<evidence type="ECO:0000313" key="3">
    <source>
        <dbReference type="Proteomes" id="UP000216802"/>
    </source>
</evidence>
<dbReference type="EMBL" id="NCXI01000056">
    <property type="protein sequence ID" value="PAK80981.1"/>
    <property type="molecule type" value="Genomic_DNA"/>
</dbReference>
<organism evidence="2 3">
    <name type="scientific">Lentilactobacillus parakefiri</name>
    <dbReference type="NCBI Taxonomy" id="152332"/>
    <lineage>
        <taxon>Bacteria</taxon>
        <taxon>Bacillati</taxon>
        <taxon>Bacillota</taxon>
        <taxon>Bacilli</taxon>
        <taxon>Lactobacillales</taxon>
        <taxon>Lactobacillaceae</taxon>
        <taxon>Lentilactobacillus</taxon>
    </lineage>
</organism>
<keyword evidence="1" id="KW-0732">Signal</keyword>
<comment type="caution">
    <text evidence="2">The sequence shown here is derived from an EMBL/GenBank/DDBJ whole genome shotgun (WGS) entry which is preliminary data.</text>
</comment>
<feature type="signal peptide" evidence="1">
    <location>
        <begin position="1"/>
        <end position="19"/>
    </location>
</feature>
<gene>
    <name evidence="2" type="ORF">B8W98_07985</name>
</gene>
<feature type="chain" id="PRO_5038785365" evidence="1">
    <location>
        <begin position="20"/>
        <end position="132"/>
    </location>
</feature>
<protein>
    <submittedName>
        <fullName evidence="2">Uncharacterized protein</fullName>
    </submittedName>
</protein>
<dbReference type="Proteomes" id="UP000216802">
    <property type="component" value="Unassembled WGS sequence"/>
</dbReference>
<dbReference type="AlphaFoldDB" id="A0A269Y786"/>
<dbReference type="RefSeq" id="WP_095354878.1">
    <property type="nucleotide sequence ID" value="NZ_NCXI01000056.1"/>
</dbReference>
<evidence type="ECO:0000256" key="1">
    <source>
        <dbReference type="SAM" id="SignalP"/>
    </source>
</evidence>
<name>A0A269Y786_9LACO</name>
<sequence length="132" mass="15238">MKKCFISLGLLMISFFAFAMSLETTSFAQNKYQSIPRAYRGKWKVRKMEFRNKWHKMNGEPLIIGKRYFKSDQTSTLTGSKLGVLKYKKGIVIEILHNGKEWGQGIGLKRVIVNHRKGIVATVDTSKFLYTK</sequence>
<proteinExistence type="predicted"/>
<reference evidence="2 3" key="1">
    <citation type="submission" date="2017-04" db="EMBL/GenBank/DDBJ databases">
        <title>Kefir bacterial isolates.</title>
        <authorList>
            <person name="Kim Y."/>
            <person name="Blasche S."/>
            <person name="Patil K.R."/>
        </authorList>
    </citation>
    <scope>NUCLEOTIDE SEQUENCE [LARGE SCALE GENOMIC DNA]</scope>
    <source>
        <strain evidence="2 3">OG2</strain>
    </source>
</reference>